<proteinExistence type="predicted"/>
<keyword evidence="1" id="KW-0812">Transmembrane</keyword>
<evidence type="ECO:0000313" key="2">
    <source>
        <dbReference type="EMBL" id="NNH25689.1"/>
    </source>
</evidence>
<sequence length="69" mass="7554">MNSEQTKTYIAFLALGIAVLSIIGLFFIDIPDKNRDLVNIALGSIIGWGGAVVSFYFGNSDQSNKEDKR</sequence>
<gene>
    <name evidence="2" type="ORF">HLH15_04165</name>
</gene>
<comment type="caution">
    <text evidence="2">The sequence shown here is derived from an EMBL/GenBank/DDBJ whole genome shotgun (WGS) entry which is preliminary data.</text>
</comment>
<protein>
    <submittedName>
        <fullName evidence="2">Uncharacterized protein</fullName>
    </submittedName>
</protein>
<keyword evidence="3" id="KW-1185">Reference proteome</keyword>
<organism evidence="2 3">
    <name type="scientific">Acinetobacter terrestris</name>
    <dbReference type="NCBI Taxonomy" id="2529843"/>
    <lineage>
        <taxon>Bacteria</taxon>
        <taxon>Pseudomonadati</taxon>
        <taxon>Pseudomonadota</taxon>
        <taxon>Gammaproteobacteria</taxon>
        <taxon>Moraxellales</taxon>
        <taxon>Moraxellaceae</taxon>
        <taxon>Acinetobacter</taxon>
        <taxon>Acinetobacter Taxon 24</taxon>
    </lineage>
</organism>
<keyword evidence="1" id="KW-0472">Membrane</keyword>
<reference evidence="2 3" key="1">
    <citation type="submission" date="2020-04" db="EMBL/GenBank/DDBJ databases">
        <title>Acinetobacter Taxon 24.</title>
        <authorList>
            <person name="Nemec A."/>
            <person name="Radolfova-Krizova L."/>
            <person name="Higgins P.G."/>
            <person name="Spanelova P."/>
        </authorList>
    </citation>
    <scope>NUCLEOTIDE SEQUENCE [LARGE SCALE GENOMIC DNA]</scope>
    <source>
        <strain evidence="2 3">ANC 5084</strain>
    </source>
</reference>
<name>A0ABX1UUC2_9GAMM</name>
<dbReference type="RefSeq" id="WP_131364105.1">
    <property type="nucleotide sequence ID" value="NZ_JABERJ010000007.1"/>
</dbReference>
<dbReference type="Proteomes" id="UP000555322">
    <property type="component" value="Unassembled WGS sequence"/>
</dbReference>
<feature type="transmembrane region" description="Helical" evidence="1">
    <location>
        <begin position="9"/>
        <end position="28"/>
    </location>
</feature>
<accession>A0ABX1UUC2</accession>
<evidence type="ECO:0000313" key="3">
    <source>
        <dbReference type="Proteomes" id="UP000555322"/>
    </source>
</evidence>
<evidence type="ECO:0000256" key="1">
    <source>
        <dbReference type="SAM" id="Phobius"/>
    </source>
</evidence>
<dbReference type="EMBL" id="JABERJ010000007">
    <property type="protein sequence ID" value="NNH25689.1"/>
    <property type="molecule type" value="Genomic_DNA"/>
</dbReference>
<keyword evidence="1" id="KW-1133">Transmembrane helix</keyword>
<feature type="transmembrane region" description="Helical" evidence="1">
    <location>
        <begin position="40"/>
        <end position="59"/>
    </location>
</feature>